<keyword evidence="2" id="KW-1185">Reference proteome</keyword>
<gene>
    <name evidence="1" type="ORF">EV384_6345</name>
</gene>
<dbReference type="OrthoDB" id="5174072at2"/>
<dbReference type="AlphaFoldDB" id="A0A4Q8BHT8"/>
<evidence type="ECO:0000313" key="2">
    <source>
        <dbReference type="Proteomes" id="UP000294114"/>
    </source>
</evidence>
<dbReference type="Proteomes" id="UP000294114">
    <property type="component" value="Unassembled WGS sequence"/>
</dbReference>
<dbReference type="EMBL" id="SHLD01000001">
    <property type="protein sequence ID" value="RZU77614.1"/>
    <property type="molecule type" value="Genomic_DNA"/>
</dbReference>
<comment type="caution">
    <text evidence="1">The sequence shown here is derived from an EMBL/GenBank/DDBJ whole genome shotgun (WGS) entry which is preliminary data.</text>
</comment>
<protein>
    <submittedName>
        <fullName evidence="1">Uncharacterized protein</fullName>
    </submittedName>
</protein>
<reference evidence="1 2" key="1">
    <citation type="submission" date="2019-02" db="EMBL/GenBank/DDBJ databases">
        <title>Sequencing the genomes of 1000 actinobacteria strains.</title>
        <authorList>
            <person name="Klenk H.-P."/>
        </authorList>
    </citation>
    <scope>NUCLEOTIDE SEQUENCE [LARGE SCALE GENOMIC DNA]</scope>
    <source>
        <strain evidence="1 2">DSM 45612</strain>
    </source>
</reference>
<organism evidence="1 2">
    <name type="scientific">Micromonospora kangleipakensis</name>
    <dbReference type="NCBI Taxonomy" id="1077942"/>
    <lineage>
        <taxon>Bacteria</taxon>
        <taxon>Bacillati</taxon>
        <taxon>Actinomycetota</taxon>
        <taxon>Actinomycetes</taxon>
        <taxon>Micromonosporales</taxon>
        <taxon>Micromonosporaceae</taxon>
        <taxon>Micromonospora</taxon>
    </lineage>
</organism>
<name>A0A4Q8BHT8_9ACTN</name>
<evidence type="ECO:0000313" key="1">
    <source>
        <dbReference type="EMBL" id="RZU77614.1"/>
    </source>
</evidence>
<accession>A0A4Q8BHT8</accession>
<dbReference type="RefSeq" id="WP_130339099.1">
    <property type="nucleotide sequence ID" value="NZ_SHLD01000001.1"/>
</dbReference>
<proteinExistence type="predicted"/>
<sequence length="272" mass="30212">MTSLRAEEQWVKACIEGALPGVEVKQHDDNSGSSMHDLDLIRLGERFGAVEVTAAADGESIALWKLMYRPGQRWIEPDLAGGWAVALLPSARAKRLRSELPILLAELERRDVRQVPRYRHSTDRFSAWLGELGVVHAHQAGTDYPGSIYINIELPLERSGGWVADTGDALPEWLSGWLLEPHEADNLRKLERSGARERHLFVILPGFTTAPFAAAELLMRSEAPLPTVPPTLPPAVTHVWVMSTWSAAHGFRWSPGDGWSRFSKFVDVAEDA</sequence>